<dbReference type="InterPro" id="IPR050767">
    <property type="entry name" value="Sel1_AlgK"/>
</dbReference>
<dbReference type="SUPFAM" id="SSF81901">
    <property type="entry name" value="HCP-like"/>
    <property type="match status" value="1"/>
</dbReference>
<sequence length="799" mass="85907">MDAELQSLADALGRGIAEGSPDLNALLTDTAHRSVVPSLAPRLTDVSRRFQGNSLAWPLAARDLFEVLRLVRRRDAVVYEELKAIAEAFAEDERARTAPAPRRAPGAAKNADTATYADTATNANTVSGGTFNEPVVQAGSITGGVHAYYGQTPHSGLSRVADWPQLDRANAIALGVRRPRRIADERPLPRYVVRDCADALDAQVRAAAREGGLVLVTGEPLSGKTRTLWAALFTNLSGTTRILHPAPGTDLRGLTDMLRARGDAECVLWLDDLDGHLGEHGLTAARLAELARLRVPVLATMSDEAYDAHRFGSPAHTRLLSGVDPVELGAEWSPAEVERLAAAAPDDLRLAGAYAHRARHSTPAYLSVGPELLGEWRRARRPNAHPLGHRLVLAAIDLARCGVEEAPADVLRRASDLYEDVAPASSEEFDQALEWASGIRHGTTGMLVPGAEGGSWRAYGSLVEDARDGLPGFGPVPCELWTLAVEALWHEDDPEAMGAVLERARAALGPEEDDLEALLTLGRIEEKYGDEEAAEGWFRRAADAGSTEAAGRLGSLLFDRADSAAAIPYLEKGAESGDTEAQSMLGIALMERSEHWLRTAAESGDGLAAFWLGDLLRGGGAEAEALRWYRKAAEAGQRGEVATRIGNMMHDLQDYDEAEKWFRIAVEEGDLAGLNGIGLVFEGRGSLETAARFYRQAAEGGDPTGAHNLGINLENRGSSQEARKWFARAHELGDHDGAFLLGESLLGEKRYSEAEEWLRKAQDMGHHQAERALADLKAARTAAIRPGTSAPDAPDNVKA</sequence>
<organism evidence="1">
    <name type="scientific">Streptomyces anulatus</name>
    <name type="common">Streptomyces chrysomallus</name>
    <dbReference type="NCBI Taxonomy" id="1892"/>
    <lineage>
        <taxon>Bacteria</taxon>
        <taxon>Bacillati</taxon>
        <taxon>Actinomycetota</taxon>
        <taxon>Actinomycetes</taxon>
        <taxon>Kitasatosporales</taxon>
        <taxon>Streptomycetaceae</taxon>
        <taxon>Streptomyces</taxon>
    </lineage>
</organism>
<dbReference type="Pfam" id="PF08238">
    <property type="entry name" value="Sel1"/>
    <property type="match status" value="7"/>
</dbReference>
<dbReference type="SUPFAM" id="SSF48452">
    <property type="entry name" value="TPR-like"/>
    <property type="match status" value="1"/>
</dbReference>
<name>A0A6G3SLP9_STRAQ</name>
<comment type="caution">
    <text evidence="1">The sequence shown here is derived from an EMBL/GenBank/DDBJ whole genome shotgun (WGS) entry which is preliminary data.</text>
</comment>
<dbReference type="SMART" id="SM00671">
    <property type="entry name" value="SEL1"/>
    <property type="match status" value="8"/>
</dbReference>
<dbReference type="InterPro" id="IPR011990">
    <property type="entry name" value="TPR-like_helical_dom_sf"/>
</dbReference>
<dbReference type="AlphaFoldDB" id="A0A6G3SLP9"/>
<accession>A0A6G3SLP9</accession>
<proteinExistence type="predicted"/>
<dbReference type="EMBL" id="JAAGMK010000163">
    <property type="protein sequence ID" value="NEB83884.1"/>
    <property type="molecule type" value="Genomic_DNA"/>
</dbReference>
<dbReference type="InterPro" id="IPR006597">
    <property type="entry name" value="Sel1-like"/>
</dbReference>
<dbReference type="PANTHER" id="PTHR11102">
    <property type="entry name" value="SEL-1-LIKE PROTEIN"/>
    <property type="match status" value="1"/>
</dbReference>
<gene>
    <name evidence="1" type="ORF">G3I43_06785</name>
</gene>
<dbReference type="RefSeq" id="WP_164256877.1">
    <property type="nucleotide sequence ID" value="NZ_JAAGMK010000163.1"/>
</dbReference>
<reference evidence="1" key="1">
    <citation type="submission" date="2020-01" db="EMBL/GenBank/DDBJ databases">
        <title>Insect and environment-associated Actinomycetes.</title>
        <authorList>
            <person name="Currrie C."/>
            <person name="Chevrette M."/>
            <person name="Carlson C."/>
            <person name="Stubbendieck R."/>
            <person name="Wendt-Pienkowski E."/>
        </authorList>
    </citation>
    <scope>NUCLEOTIDE SEQUENCE</scope>
    <source>
        <strain evidence="1">SID505</strain>
    </source>
</reference>
<protein>
    <submittedName>
        <fullName evidence="1">Sel1 repeat family protein</fullName>
    </submittedName>
</protein>
<evidence type="ECO:0000313" key="1">
    <source>
        <dbReference type="EMBL" id="NEB83884.1"/>
    </source>
</evidence>
<dbReference type="PANTHER" id="PTHR11102:SF160">
    <property type="entry name" value="ERAD-ASSOCIATED E3 UBIQUITIN-PROTEIN LIGASE COMPONENT HRD3"/>
    <property type="match status" value="1"/>
</dbReference>
<dbReference type="Gene3D" id="1.25.40.10">
    <property type="entry name" value="Tetratricopeptide repeat domain"/>
    <property type="match status" value="2"/>
</dbReference>